<comment type="caution">
    <text evidence="1">The sequence shown here is derived from an EMBL/GenBank/DDBJ whole genome shotgun (WGS) entry which is preliminary data.</text>
</comment>
<sequence length="231" mass="27373">DIGKSNGDEEILNDLQQIFAGVVKIHLVPLWSGILISLDKDNFPQGSQLTRLTNPVESWFGYFRNNILDINKRLKFKRLLFPSEIVIPYYNYISMKFKQFYEKDCIDFSKSKDGHNNSEEEEKWEKMKIFPNKFTFGIDNLKQEDSLKTQFRGKSELFSIPLIDVENSEFRAEVSICFRDHIFFYSNYSKMTCKNVYELLNNNLLSDEIIFNYFKTKGQTFNIRIIDYFST</sequence>
<reference evidence="1 2" key="1">
    <citation type="journal article" date="2018" name="Sci. Rep.">
        <title>Genomic signatures of local adaptation to the degree of environmental predictability in rotifers.</title>
        <authorList>
            <person name="Franch-Gras L."/>
            <person name="Hahn C."/>
            <person name="Garcia-Roger E.M."/>
            <person name="Carmona M.J."/>
            <person name="Serra M."/>
            <person name="Gomez A."/>
        </authorList>
    </citation>
    <scope>NUCLEOTIDE SEQUENCE [LARGE SCALE GENOMIC DNA]</scope>
    <source>
        <strain evidence="1">HYR1</strain>
    </source>
</reference>
<keyword evidence="2" id="KW-1185">Reference proteome</keyword>
<proteinExistence type="predicted"/>
<accession>A0A3M7PJT9</accession>
<dbReference type="AlphaFoldDB" id="A0A3M7PJT9"/>
<evidence type="ECO:0000313" key="2">
    <source>
        <dbReference type="Proteomes" id="UP000276133"/>
    </source>
</evidence>
<gene>
    <name evidence="1" type="ORF">BpHYR1_051172</name>
</gene>
<evidence type="ECO:0000313" key="1">
    <source>
        <dbReference type="EMBL" id="RMZ99386.1"/>
    </source>
</evidence>
<dbReference type="EMBL" id="REGN01010247">
    <property type="protein sequence ID" value="RMZ99386.1"/>
    <property type="molecule type" value="Genomic_DNA"/>
</dbReference>
<dbReference type="Proteomes" id="UP000276133">
    <property type="component" value="Unassembled WGS sequence"/>
</dbReference>
<feature type="non-terminal residue" evidence="1">
    <location>
        <position position="1"/>
    </location>
</feature>
<name>A0A3M7PJT9_BRAPC</name>
<organism evidence="1 2">
    <name type="scientific">Brachionus plicatilis</name>
    <name type="common">Marine rotifer</name>
    <name type="synonym">Brachionus muelleri</name>
    <dbReference type="NCBI Taxonomy" id="10195"/>
    <lineage>
        <taxon>Eukaryota</taxon>
        <taxon>Metazoa</taxon>
        <taxon>Spiralia</taxon>
        <taxon>Gnathifera</taxon>
        <taxon>Rotifera</taxon>
        <taxon>Eurotatoria</taxon>
        <taxon>Monogononta</taxon>
        <taxon>Pseudotrocha</taxon>
        <taxon>Ploima</taxon>
        <taxon>Brachionidae</taxon>
        <taxon>Brachionus</taxon>
    </lineage>
</organism>
<feature type="non-terminal residue" evidence="1">
    <location>
        <position position="231"/>
    </location>
</feature>
<protein>
    <submittedName>
        <fullName evidence="1">Uncharacterized protein</fullName>
    </submittedName>
</protein>